<sequence>MQIWKWWTDELRTTRKTGSERRQRAKIDTCSAWWRMTVQLPPGNWKLVDLLLQGRSAGERYLPDYVIERYSGLTPGVKVWGAISYHGLTNLLRIEGIPGAIFEQDNARPRVAKTVRDFCSAQHVQLLPWSAYSPDMSPIEHVGDLVGRRLARDPYPAASKNELLLRI</sequence>
<dbReference type="InterPro" id="IPR036397">
    <property type="entry name" value="RNaseH_sf"/>
</dbReference>
<dbReference type="Gene3D" id="3.30.420.10">
    <property type="entry name" value="Ribonuclease H-like superfamily/Ribonuclease H"/>
    <property type="match status" value="1"/>
</dbReference>
<evidence type="ECO:0000313" key="2">
    <source>
        <dbReference type="Proteomes" id="UP000887159"/>
    </source>
</evidence>
<name>A0A8X6VNH3_TRICX</name>
<evidence type="ECO:0000313" key="1">
    <source>
        <dbReference type="EMBL" id="GFY20239.1"/>
    </source>
</evidence>
<protein>
    <submittedName>
        <fullName evidence="1">Transposable element Tcb2 transposase</fullName>
    </submittedName>
</protein>
<dbReference type="AlphaFoldDB" id="A0A8X6VNH3"/>
<keyword evidence="2" id="KW-1185">Reference proteome</keyword>
<comment type="caution">
    <text evidence="1">The sequence shown here is derived from an EMBL/GenBank/DDBJ whole genome shotgun (WGS) entry which is preliminary data.</text>
</comment>
<dbReference type="Proteomes" id="UP000887159">
    <property type="component" value="Unassembled WGS sequence"/>
</dbReference>
<organism evidence="1 2">
    <name type="scientific">Trichonephila clavipes</name>
    <name type="common">Golden silk orbweaver</name>
    <name type="synonym">Nephila clavipes</name>
    <dbReference type="NCBI Taxonomy" id="2585209"/>
    <lineage>
        <taxon>Eukaryota</taxon>
        <taxon>Metazoa</taxon>
        <taxon>Ecdysozoa</taxon>
        <taxon>Arthropoda</taxon>
        <taxon>Chelicerata</taxon>
        <taxon>Arachnida</taxon>
        <taxon>Araneae</taxon>
        <taxon>Araneomorphae</taxon>
        <taxon>Entelegynae</taxon>
        <taxon>Araneoidea</taxon>
        <taxon>Nephilidae</taxon>
        <taxon>Trichonephila</taxon>
    </lineage>
</organism>
<dbReference type="EMBL" id="BMAU01021355">
    <property type="protein sequence ID" value="GFY20239.1"/>
    <property type="molecule type" value="Genomic_DNA"/>
</dbReference>
<accession>A0A8X6VNH3</accession>
<reference evidence="1" key="1">
    <citation type="submission" date="2020-08" db="EMBL/GenBank/DDBJ databases">
        <title>Multicomponent nature underlies the extraordinary mechanical properties of spider dragline silk.</title>
        <authorList>
            <person name="Kono N."/>
            <person name="Nakamura H."/>
            <person name="Mori M."/>
            <person name="Yoshida Y."/>
            <person name="Ohtoshi R."/>
            <person name="Malay A.D."/>
            <person name="Moran D.A.P."/>
            <person name="Tomita M."/>
            <person name="Numata K."/>
            <person name="Arakawa K."/>
        </authorList>
    </citation>
    <scope>NUCLEOTIDE SEQUENCE</scope>
</reference>
<proteinExistence type="predicted"/>
<gene>
    <name evidence="1" type="primary">NCL1_51506</name>
    <name evidence="1" type="ORF">TNCV_208711</name>
</gene>
<dbReference type="GO" id="GO:0003676">
    <property type="term" value="F:nucleic acid binding"/>
    <property type="evidence" value="ECO:0007669"/>
    <property type="project" value="InterPro"/>
</dbReference>